<keyword evidence="3" id="KW-1185">Reference proteome</keyword>
<keyword evidence="1" id="KW-0472">Membrane</keyword>
<dbReference type="AlphaFoldDB" id="A0A2T5JD12"/>
<reference evidence="2 3" key="1">
    <citation type="submission" date="2018-04" db="EMBL/GenBank/DDBJ databases">
        <title>Genomic Encyclopedia of Archaeal and Bacterial Type Strains, Phase II (KMG-II): from individual species to whole genera.</title>
        <authorList>
            <person name="Goeker M."/>
        </authorList>
    </citation>
    <scope>NUCLEOTIDE SEQUENCE [LARGE SCALE GENOMIC DNA]</scope>
    <source>
        <strain evidence="2 3">DSM 26809</strain>
    </source>
</reference>
<dbReference type="EMBL" id="QAOQ01000002">
    <property type="protein sequence ID" value="PTQ99555.1"/>
    <property type="molecule type" value="Genomic_DNA"/>
</dbReference>
<evidence type="ECO:0000313" key="2">
    <source>
        <dbReference type="EMBL" id="PTQ99555.1"/>
    </source>
</evidence>
<organism evidence="2 3">
    <name type="scientific">Mucilaginibacter yixingensis</name>
    <dbReference type="NCBI Taxonomy" id="1295612"/>
    <lineage>
        <taxon>Bacteria</taxon>
        <taxon>Pseudomonadati</taxon>
        <taxon>Bacteroidota</taxon>
        <taxon>Sphingobacteriia</taxon>
        <taxon>Sphingobacteriales</taxon>
        <taxon>Sphingobacteriaceae</taxon>
        <taxon>Mucilaginibacter</taxon>
    </lineage>
</organism>
<feature type="transmembrane region" description="Helical" evidence="1">
    <location>
        <begin position="113"/>
        <end position="135"/>
    </location>
</feature>
<sequence>MSQVKESCQSINPVNPGSSLKLARICIAIVIGGLALSGITAFPLETELHWLSAHDVLLPNAMQLWLSKVYDTLHVVNQQYPYLSYGTDWLAFAHLMLAILFIGPYIDPVKNIWVLQFGLIAYAAIFALAFVAGPIRQIPLFWTLVDCSFGVFAGAALLVALRNVKQMELS</sequence>
<protein>
    <submittedName>
        <fullName evidence="2">Uncharacterized protein</fullName>
    </submittedName>
</protein>
<accession>A0A2T5JD12</accession>
<proteinExistence type="predicted"/>
<feature type="transmembrane region" description="Helical" evidence="1">
    <location>
        <begin position="21"/>
        <end position="42"/>
    </location>
</feature>
<keyword evidence="1" id="KW-0812">Transmembrane</keyword>
<dbReference type="RefSeq" id="WP_107827479.1">
    <property type="nucleotide sequence ID" value="NZ_CP160205.1"/>
</dbReference>
<comment type="caution">
    <text evidence="2">The sequence shown here is derived from an EMBL/GenBank/DDBJ whole genome shotgun (WGS) entry which is preliminary data.</text>
</comment>
<evidence type="ECO:0000313" key="3">
    <source>
        <dbReference type="Proteomes" id="UP000244168"/>
    </source>
</evidence>
<dbReference type="OrthoDB" id="190649at2"/>
<dbReference type="Proteomes" id="UP000244168">
    <property type="component" value="Unassembled WGS sequence"/>
</dbReference>
<keyword evidence="1" id="KW-1133">Transmembrane helix</keyword>
<feature type="transmembrane region" description="Helical" evidence="1">
    <location>
        <begin position="141"/>
        <end position="161"/>
    </location>
</feature>
<name>A0A2T5JD12_9SPHI</name>
<evidence type="ECO:0000256" key="1">
    <source>
        <dbReference type="SAM" id="Phobius"/>
    </source>
</evidence>
<gene>
    <name evidence="2" type="ORF">C8P68_102380</name>
</gene>
<feature type="transmembrane region" description="Helical" evidence="1">
    <location>
        <begin position="89"/>
        <end position="106"/>
    </location>
</feature>